<name>A0A6C0J6S4_9ZZZZ</name>
<dbReference type="EMBL" id="MN740312">
    <property type="protein sequence ID" value="QHT99667.1"/>
    <property type="molecule type" value="Genomic_DNA"/>
</dbReference>
<reference evidence="1" key="1">
    <citation type="journal article" date="2020" name="Nature">
        <title>Giant virus diversity and host interactions through global metagenomics.</title>
        <authorList>
            <person name="Schulz F."/>
            <person name="Roux S."/>
            <person name="Paez-Espino D."/>
            <person name="Jungbluth S."/>
            <person name="Walsh D.A."/>
            <person name="Denef V.J."/>
            <person name="McMahon K.D."/>
            <person name="Konstantinidis K.T."/>
            <person name="Eloe-Fadrosh E.A."/>
            <person name="Kyrpides N.C."/>
            <person name="Woyke T."/>
        </authorList>
    </citation>
    <scope>NUCLEOTIDE SEQUENCE</scope>
    <source>
        <strain evidence="1">GVMAG-M-3300025727-45</strain>
    </source>
</reference>
<proteinExistence type="predicted"/>
<organism evidence="1">
    <name type="scientific">viral metagenome</name>
    <dbReference type="NCBI Taxonomy" id="1070528"/>
    <lineage>
        <taxon>unclassified sequences</taxon>
        <taxon>metagenomes</taxon>
        <taxon>organismal metagenomes</taxon>
    </lineage>
</organism>
<sequence length="91" mass="11115">MDKEANKIFQKKCQQMAIDRETYILASSLGIDYHNKTIDEIKKEIDDAYNKPDEDHEIESYYREHGNINRPEARRRVEQMRQREYYYGMLH</sequence>
<protein>
    <submittedName>
        <fullName evidence="1">Uncharacterized protein</fullName>
    </submittedName>
</protein>
<accession>A0A6C0J6S4</accession>
<evidence type="ECO:0000313" key="1">
    <source>
        <dbReference type="EMBL" id="QHT99667.1"/>
    </source>
</evidence>
<dbReference type="AlphaFoldDB" id="A0A6C0J6S4"/>